<evidence type="ECO:0000256" key="2">
    <source>
        <dbReference type="SAM" id="SignalP"/>
    </source>
</evidence>
<dbReference type="OrthoDB" id="8820355at2"/>
<feature type="signal peptide" evidence="2">
    <location>
        <begin position="1"/>
        <end position="38"/>
    </location>
</feature>
<evidence type="ECO:0000256" key="1">
    <source>
        <dbReference type="SAM" id="MobiDB-lite"/>
    </source>
</evidence>
<dbReference type="EMBL" id="NEVP01000005">
    <property type="protein sequence ID" value="OZI52825.1"/>
    <property type="molecule type" value="Genomic_DNA"/>
</dbReference>
<feature type="chain" id="PRO_5011972220" evidence="2">
    <location>
        <begin position="39"/>
        <end position="198"/>
    </location>
</feature>
<organism evidence="3 4">
    <name type="scientific">Bordetella genomosp. 5</name>
    <dbReference type="NCBI Taxonomy" id="1395608"/>
    <lineage>
        <taxon>Bacteria</taxon>
        <taxon>Pseudomonadati</taxon>
        <taxon>Pseudomonadota</taxon>
        <taxon>Betaproteobacteria</taxon>
        <taxon>Burkholderiales</taxon>
        <taxon>Alcaligenaceae</taxon>
        <taxon>Bordetella</taxon>
    </lineage>
</organism>
<feature type="compositionally biased region" description="Pro residues" evidence="1">
    <location>
        <begin position="121"/>
        <end position="133"/>
    </location>
</feature>
<evidence type="ECO:0000313" key="3">
    <source>
        <dbReference type="EMBL" id="OZI52825.1"/>
    </source>
</evidence>
<evidence type="ECO:0000313" key="4">
    <source>
        <dbReference type="Proteomes" id="UP000216913"/>
    </source>
</evidence>
<proteinExistence type="predicted"/>
<sequence>MNQLEQSRVRPLSRILSRPVLAASLTAAMVFGAGAAHAQGWQPPAPGAATPTQTYQTPPAQQPGYQTPAPQPGYQNAPAAPQPGYQTPPPAPQPGYQTPPPRPGYQTPPPPPAGAAAPMGAPAPAPVALPGDPPQWHREDVTPKQRYETKRKEAVNGYDESRKQCRAMGAAERKGCEAEARRNYNDDLAAAKRELDGK</sequence>
<feature type="compositionally biased region" description="Low complexity" evidence="1">
    <location>
        <begin position="37"/>
        <end position="85"/>
    </location>
</feature>
<gene>
    <name evidence="3" type="ORF">CAL25_08765</name>
</gene>
<dbReference type="AlphaFoldDB" id="A0A261TTR1"/>
<protein>
    <submittedName>
        <fullName evidence="3">Uncharacterized protein</fullName>
    </submittedName>
</protein>
<dbReference type="RefSeq" id="WP_094799579.1">
    <property type="nucleotide sequence ID" value="NZ_NEVP01000005.1"/>
</dbReference>
<feature type="region of interest" description="Disordered" evidence="1">
    <location>
        <begin position="37"/>
        <end position="161"/>
    </location>
</feature>
<feature type="compositionally biased region" description="Basic and acidic residues" evidence="1">
    <location>
        <begin position="135"/>
        <end position="161"/>
    </location>
</feature>
<comment type="caution">
    <text evidence="3">The sequence shown here is derived from an EMBL/GenBank/DDBJ whole genome shotgun (WGS) entry which is preliminary data.</text>
</comment>
<reference evidence="3 4" key="1">
    <citation type="submission" date="2017-05" db="EMBL/GenBank/DDBJ databases">
        <title>Complete and WGS of Bordetella genogroups.</title>
        <authorList>
            <person name="Spilker T."/>
            <person name="LiPuma J."/>
        </authorList>
    </citation>
    <scope>NUCLEOTIDE SEQUENCE [LARGE SCALE GENOMIC DNA]</scope>
    <source>
        <strain evidence="3 4">AU10456</strain>
    </source>
</reference>
<accession>A0A261TTR1</accession>
<feature type="compositionally biased region" description="Pro residues" evidence="1">
    <location>
        <begin position="86"/>
        <end position="113"/>
    </location>
</feature>
<keyword evidence="4" id="KW-1185">Reference proteome</keyword>
<dbReference type="Proteomes" id="UP000216913">
    <property type="component" value="Unassembled WGS sequence"/>
</dbReference>
<name>A0A261TTR1_9BORD</name>
<keyword evidence="2" id="KW-0732">Signal</keyword>